<dbReference type="Gene3D" id="1.10.260.40">
    <property type="entry name" value="lambda repressor-like DNA-binding domains"/>
    <property type="match status" value="1"/>
</dbReference>
<dbReference type="GO" id="GO:0003677">
    <property type="term" value="F:DNA binding"/>
    <property type="evidence" value="ECO:0007669"/>
    <property type="project" value="InterPro"/>
</dbReference>
<sequence length="265" mass="30337">MKSNIPEIMEKNSISVSELSRITGLSRTTITPLSKNAELPKQTRIDTLNKVANALNVTIDSLYENVTSWKVEKYYTITNHLIGSNESHIYLLKCLSDFNNGKKPLFITISFAMGLGIDCEFLNTDDLNQIYYLDQQIFNEINVEALNTDYLFTQSINPKFINSFETQIFTDKLMQSIIKKEVNTIPKSKLNKRDSINFFSINFGTIGKNIINLNNNDFYLSTNMDDLIKSSNNLNIDGIFNNWADNSELGKKAKEKLYHISLDRQ</sequence>
<dbReference type="Pfam" id="PF13443">
    <property type="entry name" value="HTH_26"/>
    <property type="match status" value="1"/>
</dbReference>
<dbReference type="EMBL" id="CP031933">
    <property type="protein sequence ID" value="AYE37801.1"/>
    <property type="molecule type" value="Genomic_DNA"/>
</dbReference>
<evidence type="ECO:0000313" key="2">
    <source>
        <dbReference type="EMBL" id="AYE37801.1"/>
    </source>
</evidence>
<accession>A0A386PPU8</accession>
<dbReference type="InterPro" id="IPR001387">
    <property type="entry name" value="Cro/C1-type_HTH"/>
</dbReference>
<proteinExistence type="predicted"/>
<dbReference type="KEGG" id="lzh:D1B17_03795"/>
<dbReference type="OrthoDB" id="9805356at2"/>
<feature type="domain" description="HTH cro/C1-type" evidence="1">
    <location>
        <begin position="45"/>
        <end position="62"/>
    </location>
</feature>
<dbReference type="PROSITE" id="PS50943">
    <property type="entry name" value="HTH_CROC1"/>
    <property type="match status" value="1"/>
</dbReference>
<dbReference type="InterPro" id="IPR010982">
    <property type="entry name" value="Lambda_DNA-bd_dom_sf"/>
</dbReference>
<reference evidence="3" key="1">
    <citation type="submission" date="2018-08" db="EMBL/GenBank/DDBJ databases">
        <title>Genome of Lactobacillus sp. HBUAS52074.</title>
        <authorList>
            <person name="Guo Z."/>
            <person name="Zhang Z.D."/>
        </authorList>
    </citation>
    <scope>NUCLEOTIDE SEQUENCE [LARGE SCALE GENOMIC DNA]</scope>
    <source>
        <strain evidence="3">HBUAS52074</strain>
    </source>
</reference>
<dbReference type="Proteomes" id="UP000267208">
    <property type="component" value="Chromosome"/>
</dbReference>
<evidence type="ECO:0000259" key="1">
    <source>
        <dbReference type="PROSITE" id="PS50943"/>
    </source>
</evidence>
<evidence type="ECO:0000313" key="3">
    <source>
        <dbReference type="Proteomes" id="UP000267208"/>
    </source>
</evidence>
<gene>
    <name evidence="2" type="ORF">D1B17_03795</name>
</gene>
<keyword evidence="3" id="KW-1185">Reference proteome</keyword>
<dbReference type="SUPFAM" id="SSF47413">
    <property type="entry name" value="lambda repressor-like DNA-binding domains"/>
    <property type="match status" value="1"/>
</dbReference>
<dbReference type="RefSeq" id="WP_120142049.1">
    <property type="nucleotide sequence ID" value="NZ_CP031933.2"/>
</dbReference>
<dbReference type="AlphaFoldDB" id="A0A386PPU8"/>
<protein>
    <submittedName>
        <fullName evidence="2">XRE family transcriptional regulator</fullName>
    </submittedName>
</protein>
<name>A0A386PPU8_9LACO</name>
<organism evidence="2 3">
    <name type="scientific">Companilactobacillus zhachilii</name>
    <dbReference type="NCBI Taxonomy" id="2304606"/>
    <lineage>
        <taxon>Bacteria</taxon>
        <taxon>Bacillati</taxon>
        <taxon>Bacillota</taxon>
        <taxon>Bacilli</taxon>
        <taxon>Lactobacillales</taxon>
        <taxon>Lactobacillaceae</taxon>
        <taxon>Companilactobacillus</taxon>
    </lineage>
</organism>